<dbReference type="PROSITE" id="PS50157">
    <property type="entry name" value="ZINC_FINGER_C2H2_2"/>
    <property type="match status" value="6"/>
</dbReference>
<proteinExistence type="predicted"/>
<keyword evidence="8" id="KW-1185">Reference proteome</keyword>
<feature type="domain" description="C2H2-type" evidence="6">
    <location>
        <begin position="193"/>
        <end position="221"/>
    </location>
</feature>
<dbReference type="PANTHER" id="PTHR24379:SF121">
    <property type="entry name" value="C2H2-TYPE DOMAIN-CONTAINING PROTEIN"/>
    <property type="match status" value="1"/>
</dbReference>
<accession>A0A8K0DLS2</accession>
<evidence type="ECO:0000313" key="8">
    <source>
        <dbReference type="Proteomes" id="UP000801492"/>
    </source>
</evidence>
<feature type="domain" description="C2H2-type" evidence="6">
    <location>
        <begin position="221"/>
        <end position="248"/>
    </location>
</feature>
<dbReference type="PROSITE" id="PS00028">
    <property type="entry name" value="ZINC_FINGER_C2H2_1"/>
    <property type="match status" value="1"/>
</dbReference>
<dbReference type="PANTHER" id="PTHR24379">
    <property type="entry name" value="KRAB AND ZINC FINGER DOMAIN-CONTAINING"/>
    <property type="match status" value="1"/>
</dbReference>
<sequence>MTSRFRDLNHGSSYGGALRFWCMSSKSYEVKLFECVSCYKRYTRKDNLSRHVKYECGQEPRFQCQHCLFRFKRKEHLKRHLRKSYSNWRSYEFNCTDCGKVYKHSASLYNHKKFECGKLPLFSCPYCSIPFKYKHSLTQHVAFKRCSIALNSEDFHLDTTGRFVCNRCGLSYKRKVHVKRHIQNECIDVTPKFQCSRCGRRFSQRNNMNRHVRLNRLGQRFTCITCGRSYSTRHNLNTHLRYYCGKKPQFSCEICSRSFHHKYTLNRHYKVHSKDSQYIMK</sequence>
<organism evidence="7 8">
    <name type="scientific">Ignelater luminosus</name>
    <name type="common">Cucubano</name>
    <name type="synonym">Pyrophorus luminosus</name>
    <dbReference type="NCBI Taxonomy" id="2038154"/>
    <lineage>
        <taxon>Eukaryota</taxon>
        <taxon>Metazoa</taxon>
        <taxon>Ecdysozoa</taxon>
        <taxon>Arthropoda</taxon>
        <taxon>Hexapoda</taxon>
        <taxon>Insecta</taxon>
        <taxon>Pterygota</taxon>
        <taxon>Neoptera</taxon>
        <taxon>Endopterygota</taxon>
        <taxon>Coleoptera</taxon>
        <taxon>Polyphaga</taxon>
        <taxon>Elateriformia</taxon>
        <taxon>Elateroidea</taxon>
        <taxon>Elateridae</taxon>
        <taxon>Agrypninae</taxon>
        <taxon>Pyrophorini</taxon>
        <taxon>Ignelater</taxon>
    </lineage>
</organism>
<dbReference type="Proteomes" id="UP000801492">
    <property type="component" value="Unassembled WGS sequence"/>
</dbReference>
<keyword evidence="2" id="KW-0677">Repeat</keyword>
<evidence type="ECO:0000256" key="1">
    <source>
        <dbReference type="ARBA" id="ARBA00022723"/>
    </source>
</evidence>
<evidence type="ECO:0000256" key="4">
    <source>
        <dbReference type="ARBA" id="ARBA00022833"/>
    </source>
</evidence>
<feature type="domain" description="C2H2-type" evidence="6">
    <location>
        <begin position="62"/>
        <end position="90"/>
    </location>
</feature>
<dbReference type="InterPro" id="IPR036236">
    <property type="entry name" value="Znf_C2H2_sf"/>
</dbReference>
<dbReference type="Gene3D" id="3.30.160.60">
    <property type="entry name" value="Classic Zinc Finger"/>
    <property type="match status" value="4"/>
</dbReference>
<dbReference type="InterPro" id="IPR013087">
    <property type="entry name" value="Znf_C2H2_type"/>
</dbReference>
<dbReference type="SMART" id="SM00355">
    <property type="entry name" value="ZnF_C2H2"/>
    <property type="match status" value="8"/>
</dbReference>
<keyword evidence="1" id="KW-0479">Metal-binding</keyword>
<keyword evidence="3 5" id="KW-0863">Zinc-finger</keyword>
<feature type="domain" description="C2H2-type" evidence="6">
    <location>
        <begin position="250"/>
        <end position="277"/>
    </location>
</feature>
<name>A0A8K0DLS2_IGNLU</name>
<evidence type="ECO:0000259" key="6">
    <source>
        <dbReference type="PROSITE" id="PS50157"/>
    </source>
</evidence>
<reference evidence="7" key="1">
    <citation type="submission" date="2019-08" db="EMBL/GenBank/DDBJ databases">
        <title>The genome of the North American firefly Photinus pyralis.</title>
        <authorList>
            <consortium name="Photinus pyralis genome working group"/>
            <person name="Fallon T.R."/>
            <person name="Sander Lower S.E."/>
            <person name="Weng J.-K."/>
        </authorList>
    </citation>
    <scope>NUCLEOTIDE SEQUENCE</scope>
    <source>
        <strain evidence="7">TRF0915ILg1</strain>
        <tissue evidence="7">Whole body</tissue>
    </source>
</reference>
<comment type="caution">
    <text evidence="7">The sequence shown here is derived from an EMBL/GenBank/DDBJ whole genome shotgun (WGS) entry which is preliminary data.</text>
</comment>
<dbReference type="AlphaFoldDB" id="A0A8K0DLS2"/>
<feature type="domain" description="C2H2-type" evidence="6">
    <location>
        <begin position="93"/>
        <end position="120"/>
    </location>
</feature>
<dbReference type="GO" id="GO:0008270">
    <property type="term" value="F:zinc ion binding"/>
    <property type="evidence" value="ECO:0007669"/>
    <property type="project" value="UniProtKB-KW"/>
</dbReference>
<evidence type="ECO:0000256" key="5">
    <source>
        <dbReference type="PROSITE-ProRule" id="PRU00042"/>
    </source>
</evidence>
<feature type="domain" description="C2H2-type" evidence="6">
    <location>
        <begin position="33"/>
        <end position="60"/>
    </location>
</feature>
<dbReference type="OrthoDB" id="10004641at2759"/>
<dbReference type="Pfam" id="PF00096">
    <property type="entry name" value="zf-C2H2"/>
    <property type="match status" value="8"/>
</dbReference>
<dbReference type="SUPFAM" id="SSF57667">
    <property type="entry name" value="beta-beta-alpha zinc fingers"/>
    <property type="match status" value="4"/>
</dbReference>
<evidence type="ECO:0000313" key="7">
    <source>
        <dbReference type="EMBL" id="KAF2905478.1"/>
    </source>
</evidence>
<evidence type="ECO:0000256" key="3">
    <source>
        <dbReference type="ARBA" id="ARBA00022771"/>
    </source>
</evidence>
<keyword evidence="4" id="KW-0862">Zinc</keyword>
<dbReference type="EMBL" id="VTPC01000527">
    <property type="protein sequence ID" value="KAF2905478.1"/>
    <property type="molecule type" value="Genomic_DNA"/>
</dbReference>
<evidence type="ECO:0000256" key="2">
    <source>
        <dbReference type="ARBA" id="ARBA00022737"/>
    </source>
</evidence>
<gene>
    <name evidence="7" type="ORF">ILUMI_00698</name>
</gene>
<protein>
    <recommendedName>
        <fullName evidence="6">C2H2-type domain-containing protein</fullName>
    </recommendedName>
</protein>